<evidence type="ECO:0000313" key="2">
    <source>
        <dbReference type="Proteomes" id="UP000183447"/>
    </source>
</evidence>
<proteinExistence type="predicted"/>
<organism evidence="1 2">
    <name type="scientific">Devosia enhydra</name>
    <dbReference type="NCBI Taxonomy" id="665118"/>
    <lineage>
        <taxon>Bacteria</taxon>
        <taxon>Pseudomonadati</taxon>
        <taxon>Pseudomonadota</taxon>
        <taxon>Alphaproteobacteria</taxon>
        <taxon>Hyphomicrobiales</taxon>
        <taxon>Devosiaceae</taxon>
        <taxon>Devosia</taxon>
    </lineage>
</organism>
<accession>A0A1K2HUG2</accession>
<keyword evidence="2" id="KW-1185">Reference proteome</keyword>
<dbReference type="EMBL" id="FPKU01000001">
    <property type="protein sequence ID" value="SFZ81883.1"/>
    <property type="molecule type" value="Genomic_DNA"/>
</dbReference>
<dbReference type="RefSeq" id="WP_072339130.1">
    <property type="nucleotide sequence ID" value="NZ_FPKU01000001.1"/>
</dbReference>
<gene>
    <name evidence="1" type="ORF">SAMN02983003_0753</name>
</gene>
<reference evidence="1 2" key="1">
    <citation type="submission" date="2016-11" db="EMBL/GenBank/DDBJ databases">
        <authorList>
            <person name="Jaros S."/>
            <person name="Januszkiewicz K."/>
            <person name="Wedrychowicz H."/>
        </authorList>
    </citation>
    <scope>NUCLEOTIDE SEQUENCE [LARGE SCALE GENOMIC DNA]</scope>
    <source>
        <strain evidence="1 2">ATCC 23634</strain>
    </source>
</reference>
<sequence>MTDAAENSAAIIERREGAVAILTLSRPEARNAFDDPTRRAMIAACERLAAAPSVKAVVLTGAGPAFCAGGDIKAMGARLEAGSGEIAAAGWQSQALTQQLIATLTRLPKPTIAAVNGAAAGLGCDLALACDLIIAAPKASFAMSYIRMGLVPDGGGLYLLPRRIGLPRAKELIFSGRTVRQDEALAIGLADRGGGEETLVEEAVAWATELSSGSPLALALGKTILNGSLEASLDNVFERGRTAQAMCYTSNAHREAVTAFLSGVRPPR</sequence>
<evidence type="ECO:0000313" key="1">
    <source>
        <dbReference type="EMBL" id="SFZ81883.1"/>
    </source>
</evidence>
<dbReference type="GO" id="GO:0006635">
    <property type="term" value="P:fatty acid beta-oxidation"/>
    <property type="evidence" value="ECO:0007669"/>
    <property type="project" value="TreeGrafter"/>
</dbReference>
<dbReference type="Gene3D" id="3.90.226.10">
    <property type="entry name" value="2-enoyl-CoA Hydratase, Chain A, domain 1"/>
    <property type="match status" value="1"/>
</dbReference>
<dbReference type="PANTHER" id="PTHR11941">
    <property type="entry name" value="ENOYL-COA HYDRATASE-RELATED"/>
    <property type="match status" value="1"/>
</dbReference>
<dbReference type="Proteomes" id="UP000183447">
    <property type="component" value="Unassembled WGS sequence"/>
</dbReference>
<dbReference type="OrthoDB" id="9795727at2"/>
<dbReference type="Pfam" id="PF00378">
    <property type="entry name" value="ECH_1"/>
    <property type="match status" value="1"/>
</dbReference>
<dbReference type="AlphaFoldDB" id="A0A1K2HUG2"/>
<dbReference type="GO" id="GO:0003824">
    <property type="term" value="F:catalytic activity"/>
    <property type="evidence" value="ECO:0007669"/>
    <property type="project" value="UniProtKB-ARBA"/>
</dbReference>
<dbReference type="InterPro" id="IPR001753">
    <property type="entry name" value="Enoyl-CoA_hydra/iso"/>
</dbReference>
<dbReference type="STRING" id="665118.SAMN02983003_0753"/>
<dbReference type="CDD" id="cd06558">
    <property type="entry name" value="crotonase-like"/>
    <property type="match status" value="1"/>
</dbReference>
<name>A0A1K2HUG2_9HYPH</name>
<protein>
    <submittedName>
        <fullName evidence="1">Enoyl-CoA hydratase/carnithine racemase</fullName>
    </submittedName>
</protein>
<dbReference type="InterPro" id="IPR029045">
    <property type="entry name" value="ClpP/crotonase-like_dom_sf"/>
</dbReference>
<dbReference type="SUPFAM" id="SSF52096">
    <property type="entry name" value="ClpP/crotonase"/>
    <property type="match status" value="1"/>
</dbReference>
<dbReference type="PANTHER" id="PTHR11941:SF54">
    <property type="entry name" value="ENOYL-COA HYDRATASE, MITOCHONDRIAL"/>
    <property type="match status" value="1"/>
</dbReference>